<feature type="compositionally biased region" description="Basic and acidic residues" evidence="3">
    <location>
        <begin position="1"/>
        <end position="22"/>
    </location>
</feature>
<dbReference type="PANTHER" id="PTHR14270:SF0">
    <property type="entry name" value="NONSENSE-MEDIATED MRNA DECAY FACTOR SMG9"/>
    <property type="match status" value="1"/>
</dbReference>
<dbReference type="PANTHER" id="PTHR14270">
    <property type="entry name" value="NONSENSE-MEDIATED MRNA DECAY FACTOR SMG9"/>
    <property type="match status" value="1"/>
</dbReference>
<comment type="similarity">
    <text evidence="1">Belongs to the SMG9 family.</text>
</comment>
<dbReference type="Gene3D" id="3.40.50.300">
    <property type="entry name" value="P-loop containing nucleotide triphosphate hydrolases"/>
    <property type="match status" value="1"/>
</dbReference>
<evidence type="ECO:0008006" key="5">
    <source>
        <dbReference type="Google" id="ProtNLM"/>
    </source>
</evidence>
<dbReference type="GO" id="GO:0000184">
    <property type="term" value="P:nuclear-transcribed mRNA catabolic process, nonsense-mediated decay"/>
    <property type="evidence" value="ECO:0007669"/>
    <property type="project" value="UniProtKB-KW"/>
</dbReference>
<dbReference type="InterPro" id="IPR027417">
    <property type="entry name" value="P-loop_NTPase"/>
</dbReference>
<evidence type="ECO:0000256" key="2">
    <source>
        <dbReference type="ARBA" id="ARBA00023161"/>
    </source>
</evidence>
<evidence type="ECO:0000256" key="3">
    <source>
        <dbReference type="SAM" id="MobiDB-lite"/>
    </source>
</evidence>
<gene>
    <name evidence="4" type="ORF">TPSB3V08_LOCUS8609</name>
</gene>
<sequence length="499" mass="56288">MSEYDKGRDPRLKKFFQDKKESPTMGNRRLPIILVKPDREVERDKEKPNEPRNPPKPPERPMTQPTIILRTREGENRAVSPNQRPAAVLRKEPEPQIPQYQLAAKHGGGDSTNPLSAPPEMKGSVKLVDDFFQFNDSCLEYLLDQNDFMVVGCLGLQGVGKSTLMSLLAGNLPNENNKNAYVFRPQSSEHHESGGHCTVGVDLCVTSNRVILLDTQPMLSPSVMDRTMQQDGKKFTLTTASVEFTPTENTMEIQSLQIAAFLLSVCHVVILVQDWFFDPNIIRFLQSAEMLKPSTPTTSQDEEIIEYFPHVMFLQNKSQPTDFSPVQVQLMQNVYNSAFLRSRLQIQSGVGIANGNVMKCLTPTTCGEPINLYLLPEIKEVEEKGHFRGHPGFEELLSKLRNHIHGVARQPITHTVLSEKNWYVWQITGGVNAGRYPVIGTRYSTESSCVPRLVYMNVGTQMLVSNAQDSPDLYFLATRKMEVQGYLWNNYVSQTELSA</sequence>
<organism evidence="4">
    <name type="scientific">Timema poppense</name>
    <name type="common">Walking stick</name>
    <dbReference type="NCBI Taxonomy" id="170557"/>
    <lineage>
        <taxon>Eukaryota</taxon>
        <taxon>Metazoa</taxon>
        <taxon>Ecdysozoa</taxon>
        <taxon>Arthropoda</taxon>
        <taxon>Hexapoda</taxon>
        <taxon>Insecta</taxon>
        <taxon>Pterygota</taxon>
        <taxon>Neoptera</taxon>
        <taxon>Polyneoptera</taxon>
        <taxon>Phasmatodea</taxon>
        <taxon>Timematodea</taxon>
        <taxon>Timematoidea</taxon>
        <taxon>Timematidae</taxon>
        <taxon>Timema</taxon>
    </lineage>
</organism>
<evidence type="ECO:0000256" key="1">
    <source>
        <dbReference type="ARBA" id="ARBA00007712"/>
    </source>
</evidence>
<dbReference type="EMBL" id="OD006276">
    <property type="protein sequence ID" value="CAD7412748.1"/>
    <property type="molecule type" value="Genomic_DNA"/>
</dbReference>
<dbReference type="InterPro" id="IPR039177">
    <property type="entry name" value="SMG9"/>
</dbReference>
<dbReference type="AlphaFoldDB" id="A0A7R9DDK6"/>
<reference evidence="4" key="1">
    <citation type="submission" date="2020-11" db="EMBL/GenBank/DDBJ databases">
        <authorList>
            <person name="Tran Van P."/>
        </authorList>
    </citation>
    <scope>NUCLEOTIDE SEQUENCE</scope>
</reference>
<evidence type="ECO:0000313" key="4">
    <source>
        <dbReference type="EMBL" id="CAD7412748.1"/>
    </source>
</evidence>
<name>A0A7R9DDK6_TIMPO</name>
<feature type="region of interest" description="Disordered" evidence="3">
    <location>
        <begin position="1"/>
        <end position="94"/>
    </location>
</feature>
<feature type="compositionally biased region" description="Basic and acidic residues" evidence="3">
    <location>
        <begin position="36"/>
        <end position="50"/>
    </location>
</feature>
<accession>A0A7R9DDK6</accession>
<keyword evidence="2" id="KW-0866">Nonsense-mediated mRNA decay</keyword>
<proteinExistence type="inferred from homology"/>
<protein>
    <recommendedName>
        <fullName evidence="5">Protein SMG9</fullName>
    </recommendedName>
</protein>
<dbReference type="SUPFAM" id="SSF52540">
    <property type="entry name" value="P-loop containing nucleoside triphosphate hydrolases"/>
    <property type="match status" value="1"/>
</dbReference>